<proteinExistence type="predicted"/>
<comment type="caution">
    <text evidence="2">The sequence shown here is derived from an EMBL/GenBank/DDBJ whole genome shotgun (WGS) entry which is preliminary data.</text>
</comment>
<keyword evidence="3" id="KW-1185">Reference proteome</keyword>
<dbReference type="EMBL" id="JANPWB010000010">
    <property type="protein sequence ID" value="KAJ1144841.1"/>
    <property type="molecule type" value="Genomic_DNA"/>
</dbReference>
<evidence type="ECO:0000313" key="3">
    <source>
        <dbReference type="Proteomes" id="UP001066276"/>
    </source>
</evidence>
<feature type="region of interest" description="Disordered" evidence="1">
    <location>
        <begin position="17"/>
        <end position="64"/>
    </location>
</feature>
<evidence type="ECO:0000313" key="2">
    <source>
        <dbReference type="EMBL" id="KAJ1144841.1"/>
    </source>
</evidence>
<reference evidence="2" key="1">
    <citation type="journal article" date="2022" name="bioRxiv">
        <title>Sequencing and chromosome-scale assembly of the giantPleurodeles waltlgenome.</title>
        <authorList>
            <person name="Brown T."/>
            <person name="Elewa A."/>
            <person name="Iarovenko S."/>
            <person name="Subramanian E."/>
            <person name="Araus A.J."/>
            <person name="Petzold A."/>
            <person name="Susuki M."/>
            <person name="Suzuki K.-i.T."/>
            <person name="Hayashi T."/>
            <person name="Toyoda A."/>
            <person name="Oliveira C."/>
            <person name="Osipova E."/>
            <person name="Leigh N.D."/>
            <person name="Simon A."/>
            <person name="Yun M.H."/>
        </authorList>
    </citation>
    <scope>NUCLEOTIDE SEQUENCE</scope>
    <source>
        <strain evidence="2">20211129_DDA</strain>
        <tissue evidence="2">Liver</tissue>
    </source>
</reference>
<feature type="compositionally biased region" description="Polar residues" evidence="1">
    <location>
        <begin position="29"/>
        <end position="39"/>
    </location>
</feature>
<gene>
    <name evidence="2" type="ORF">NDU88_011135</name>
</gene>
<dbReference type="Proteomes" id="UP001066276">
    <property type="component" value="Chromosome 6"/>
</dbReference>
<dbReference type="AlphaFoldDB" id="A0AAV7QWN7"/>
<protein>
    <submittedName>
        <fullName evidence="2">Uncharacterized protein</fullName>
    </submittedName>
</protein>
<organism evidence="2 3">
    <name type="scientific">Pleurodeles waltl</name>
    <name type="common">Iberian ribbed newt</name>
    <dbReference type="NCBI Taxonomy" id="8319"/>
    <lineage>
        <taxon>Eukaryota</taxon>
        <taxon>Metazoa</taxon>
        <taxon>Chordata</taxon>
        <taxon>Craniata</taxon>
        <taxon>Vertebrata</taxon>
        <taxon>Euteleostomi</taxon>
        <taxon>Amphibia</taxon>
        <taxon>Batrachia</taxon>
        <taxon>Caudata</taxon>
        <taxon>Salamandroidea</taxon>
        <taxon>Salamandridae</taxon>
        <taxon>Pleurodelinae</taxon>
        <taxon>Pleurodeles</taxon>
    </lineage>
</organism>
<sequence length="138" mass="15468">MTASVLRDHEYRGVDIEVPSRIKSVPDSGDTSFDNSAHASDSKKSDEEPRKKKRKSHHTFTEDNCFSGGCGDNSAGDGYFFDWHLKYQSKYEDYRTCEKLLRGTVLCGKAVLGLVKVCVCQLLYVEKSLGVPKPGKRE</sequence>
<evidence type="ECO:0000256" key="1">
    <source>
        <dbReference type="SAM" id="MobiDB-lite"/>
    </source>
</evidence>
<accession>A0AAV7QWN7</accession>
<name>A0AAV7QWN7_PLEWA</name>
<feature type="compositionally biased region" description="Basic and acidic residues" evidence="1">
    <location>
        <begin position="40"/>
        <end position="50"/>
    </location>
</feature>